<dbReference type="EMBL" id="BQNB010009066">
    <property type="protein sequence ID" value="GJS58256.1"/>
    <property type="molecule type" value="Genomic_DNA"/>
</dbReference>
<keyword evidence="3" id="KW-1185">Reference proteome</keyword>
<evidence type="ECO:0000313" key="3">
    <source>
        <dbReference type="Proteomes" id="UP001151760"/>
    </source>
</evidence>
<dbReference type="Proteomes" id="UP001151760">
    <property type="component" value="Unassembled WGS sequence"/>
</dbReference>
<feature type="region of interest" description="Disordered" evidence="1">
    <location>
        <begin position="174"/>
        <end position="255"/>
    </location>
</feature>
<protein>
    <submittedName>
        <fullName evidence="2">Uncharacterized protein</fullName>
    </submittedName>
</protein>
<comment type="caution">
    <text evidence="2">The sequence shown here is derived from an EMBL/GenBank/DDBJ whole genome shotgun (WGS) entry which is preliminary data.</text>
</comment>
<feature type="compositionally biased region" description="Basic residues" evidence="1">
    <location>
        <begin position="242"/>
        <end position="255"/>
    </location>
</feature>
<evidence type="ECO:0000313" key="2">
    <source>
        <dbReference type="EMBL" id="GJS58256.1"/>
    </source>
</evidence>
<proteinExistence type="predicted"/>
<evidence type="ECO:0000256" key="1">
    <source>
        <dbReference type="SAM" id="MobiDB-lite"/>
    </source>
</evidence>
<feature type="compositionally biased region" description="Basic and acidic residues" evidence="1">
    <location>
        <begin position="9"/>
        <end position="23"/>
    </location>
</feature>
<name>A0ABQ4WZ70_9ASTR</name>
<feature type="region of interest" description="Disordered" evidence="1">
    <location>
        <begin position="1"/>
        <end position="49"/>
    </location>
</feature>
<organism evidence="2 3">
    <name type="scientific">Tanacetum coccineum</name>
    <dbReference type="NCBI Taxonomy" id="301880"/>
    <lineage>
        <taxon>Eukaryota</taxon>
        <taxon>Viridiplantae</taxon>
        <taxon>Streptophyta</taxon>
        <taxon>Embryophyta</taxon>
        <taxon>Tracheophyta</taxon>
        <taxon>Spermatophyta</taxon>
        <taxon>Magnoliopsida</taxon>
        <taxon>eudicotyledons</taxon>
        <taxon>Gunneridae</taxon>
        <taxon>Pentapetalae</taxon>
        <taxon>asterids</taxon>
        <taxon>campanulids</taxon>
        <taxon>Asterales</taxon>
        <taxon>Asteraceae</taxon>
        <taxon>Asteroideae</taxon>
        <taxon>Anthemideae</taxon>
        <taxon>Anthemidinae</taxon>
        <taxon>Tanacetum</taxon>
    </lineage>
</organism>
<accession>A0ABQ4WZ70</accession>
<reference evidence="2" key="1">
    <citation type="journal article" date="2022" name="Int. J. Mol. Sci.">
        <title>Draft Genome of Tanacetum Coccineum: Genomic Comparison of Closely Related Tanacetum-Family Plants.</title>
        <authorList>
            <person name="Yamashiro T."/>
            <person name="Shiraishi A."/>
            <person name="Nakayama K."/>
            <person name="Satake H."/>
        </authorList>
    </citation>
    <scope>NUCLEOTIDE SEQUENCE</scope>
</reference>
<feature type="compositionally biased region" description="Basic and acidic residues" evidence="1">
    <location>
        <begin position="183"/>
        <end position="208"/>
    </location>
</feature>
<sequence length="290" mass="32329">MDGAQGARGRKEWEDGKWEEGRVGRRGGQWKLEGRREDGAREGRGRWKGGLFGKKRGGEAFWDSMEDGGGVGGRRMLENLWEAGGEGRMGWTRDGGACWSGEILEGWKGGGGRGLGRGEGETEGGVGGRRVFRGGGLLEEWSRRDVGEEGCWRIGRSWWMDWRMGEEGRKGGWRGGCGRMGRGKGERRQGDGWEKGSEAWREGRDRKGGRPGMDWQRSGGGGIGRGRVRGKWGIGGMELKGRGKKKKKWRGRGKSRWREDWSVRSGRQEVWYGGTVVGGEECGYGNWNWK</sequence>
<gene>
    <name evidence="2" type="ORF">Tco_0653040</name>
</gene>
<feature type="compositionally biased region" description="Basic and acidic residues" evidence="1">
    <location>
        <begin position="32"/>
        <end position="45"/>
    </location>
</feature>
<reference evidence="2" key="2">
    <citation type="submission" date="2022-01" db="EMBL/GenBank/DDBJ databases">
        <authorList>
            <person name="Yamashiro T."/>
            <person name="Shiraishi A."/>
            <person name="Satake H."/>
            <person name="Nakayama K."/>
        </authorList>
    </citation>
    <scope>NUCLEOTIDE SEQUENCE</scope>
</reference>